<dbReference type="EMBL" id="CAJVQB010026479">
    <property type="protein sequence ID" value="CAG8808628.1"/>
    <property type="molecule type" value="Genomic_DNA"/>
</dbReference>
<comment type="caution">
    <text evidence="1">The sequence shown here is derived from an EMBL/GenBank/DDBJ whole genome shotgun (WGS) entry which is preliminary data.</text>
</comment>
<accession>A0ABN7W150</accession>
<keyword evidence="2" id="KW-1185">Reference proteome</keyword>
<feature type="non-terminal residue" evidence="1">
    <location>
        <position position="1"/>
    </location>
</feature>
<name>A0ABN7W150_GIGMA</name>
<reference evidence="1 2" key="1">
    <citation type="submission" date="2021-06" db="EMBL/GenBank/DDBJ databases">
        <authorList>
            <person name="Kallberg Y."/>
            <person name="Tangrot J."/>
            <person name="Rosling A."/>
        </authorList>
    </citation>
    <scope>NUCLEOTIDE SEQUENCE [LARGE SCALE GENOMIC DNA]</scope>
    <source>
        <strain evidence="1 2">120-4 pot B 10/14</strain>
    </source>
</reference>
<protein>
    <submittedName>
        <fullName evidence="1">4_t:CDS:1</fullName>
    </submittedName>
</protein>
<organism evidence="1 2">
    <name type="scientific">Gigaspora margarita</name>
    <dbReference type="NCBI Taxonomy" id="4874"/>
    <lineage>
        <taxon>Eukaryota</taxon>
        <taxon>Fungi</taxon>
        <taxon>Fungi incertae sedis</taxon>
        <taxon>Mucoromycota</taxon>
        <taxon>Glomeromycotina</taxon>
        <taxon>Glomeromycetes</taxon>
        <taxon>Diversisporales</taxon>
        <taxon>Gigasporaceae</taxon>
        <taxon>Gigaspora</taxon>
    </lineage>
</organism>
<sequence>YITKESKIQAIDEIKREYENVINNTVSNNLVSYQALSSNSALATLEEFDPFKW</sequence>
<evidence type="ECO:0000313" key="1">
    <source>
        <dbReference type="EMBL" id="CAG8808628.1"/>
    </source>
</evidence>
<gene>
    <name evidence="1" type="ORF">GMARGA_LOCUS24739</name>
</gene>
<evidence type="ECO:0000313" key="2">
    <source>
        <dbReference type="Proteomes" id="UP000789901"/>
    </source>
</evidence>
<dbReference type="Proteomes" id="UP000789901">
    <property type="component" value="Unassembled WGS sequence"/>
</dbReference>
<proteinExistence type="predicted"/>